<dbReference type="GO" id="GO:0017046">
    <property type="term" value="F:peptide hormone binding"/>
    <property type="evidence" value="ECO:0007669"/>
    <property type="project" value="TreeGrafter"/>
</dbReference>
<dbReference type="GO" id="GO:0038023">
    <property type="term" value="F:signaling receptor activity"/>
    <property type="evidence" value="ECO:0007669"/>
    <property type="project" value="TreeGrafter"/>
</dbReference>
<dbReference type="SUPFAM" id="SSF53822">
    <property type="entry name" value="Periplasmic binding protein-like I"/>
    <property type="match status" value="1"/>
</dbReference>
<dbReference type="GO" id="GO:0016020">
    <property type="term" value="C:membrane"/>
    <property type="evidence" value="ECO:0007669"/>
    <property type="project" value="UniProtKB-SubCell"/>
</dbReference>
<evidence type="ECO:0000313" key="9">
    <source>
        <dbReference type="Proteomes" id="UP000594260"/>
    </source>
</evidence>
<dbReference type="Pfam" id="PF01094">
    <property type="entry name" value="ANF_receptor"/>
    <property type="match status" value="1"/>
</dbReference>
<evidence type="ECO:0000313" key="8">
    <source>
        <dbReference type="EnsemblMetazoa" id="XP_022664869"/>
    </source>
</evidence>
<dbReference type="GO" id="GO:0007165">
    <property type="term" value="P:signal transduction"/>
    <property type="evidence" value="ECO:0007669"/>
    <property type="project" value="TreeGrafter"/>
</dbReference>
<dbReference type="Gene3D" id="3.40.50.2300">
    <property type="match status" value="2"/>
</dbReference>
<evidence type="ECO:0000256" key="5">
    <source>
        <dbReference type="SAM" id="MobiDB-lite"/>
    </source>
</evidence>
<protein>
    <recommendedName>
        <fullName evidence="7">Receptor ligand binding region domain-containing protein</fullName>
    </recommendedName>
</protein>
<evidence type="ECO:0000256" key="3">
    <source>
        <dbReference type="ARBA" id="ARBA00022989"/>
    </source>
</evidence>
<keyword evidence="3 6" id="KW-1133">Transmembrane helix</keyword>
<dbReference type="KEGG" id="vde:111251952"/>
<dbReference type="InterPro" id="IPR028082">
    <property type="entry name" value="Peripla_BP_I"/>
</dbReference>
<name>A0A7M7MHZ3_VARDE</name>
<comment type="subcellular location">
    <subcellularLocation>
        <location evidence="1">Membrane</location>
    </subcellularLocation>
</comment>
<dbReference type="RefSeq" id="XP_022664869.1">
    <property type="nucleotide sequence ID" value="XM_022809134.1"/>
</dbReference>
<dbReference type="InterPro" id="IPR001828">
    <property type="entry name" value="ANF_lig-bd_rcpt"/>
</dbReference>
<feature type="region of interest" description="Disordered" evidence="5">
    <location>
        <begin position="545"/>
        <end position="572"/>
    </location>
</feature>
<feature type="transmembrane region" description="Helical" evidence="6">
    <location>
        <begin position="510"/>
        <end position="531"/>
    </location>
</feature>
<feature type="compositionally biased region" description="Polar residues" evidence="5">
    <location>
        <begin position="555"/>
        <end position="572"/>
    </location>
</feature>
<proteinExistence type="predicted"/>
<evidence type="ECO:0000256" key="6">
    <source>
        <dbReference type="SAM" id="Phobius"/>
    </source>
</evidence>
<evidence type="ECO:0000256" key="1">
    <source>
        <dbReference type="ARBA" id="ARBA00004370"/>
    </source>
</evidence>
<dbReference type="GeneID" id="111251952"/>
<keyword evidence="4 6" id="KW-0472">Membrane</keyword>
<feature type="transmembrane region" description="Helical" evidence="6">
    <location>
        <begin position="20"/>
        <end position="40"/>
    </location>
</feature>
<accession>A0A7M7MHZ3</accession>
<dbReference type="PANTHER" id="PTHR44755:SF8">
    <property type="entry name" value="RECEPTOR LIGAND BINDING REGION DOMAIN-CONTAINING PROTEIN"/>
    <property type="match status" value="1"/>
</dbReference>
<reference evidence="8" key="1">
    <citation type="submission" date="2021-01" db="UniProtKB">
        <authorList>
            <consortium name="EnsemblMetazoa"/>
        </authorList>
    </citation>
    <scope>IDENTIFICATION</scope>
</reference>
<organism evidence="8 9">
    <name type="scientific">Varroa destructor</name>
    <name type="common">Honeybee mite</name>
    <dbReference type="NCBI Taxonomy" id="109461"/>
    <lineage>
        <taxon>Eukaryota</taxon>
        <taxon>Metazoa</taxon>
        <taxon>Ecdysozoa</taxon>
        <taxon>Arthropoda</taxon>
        <taxon>Chelicerata</taxon>
        <taxon>Arachnida</taxon>
        <taxon>Acari</taxon>
        <taxon>Parasitiformes</taxon>
        <taxon>Mesostigmata</taxon>
        <taxon>Gamasina</taxon>
        <taxon>Dermanyssoidea</taxon>
        <taxon>Varroidae</taxon>
        <taxon>Varroa</taxon>
    </lineage>
</organism>
<dbReference type="PANTHER" id="PTHR44755">
    <property type="entry name" value="NATRIURETIC PEPTIDE RECEPTOR 3-RELATED"/>
    <property type="match status" value="1"/>
</dbReference>
<evidence type="ECO:0000256" key="2">
    <source>
        <dbReference type="ARBA" id="ARBA00022692"/>
    </source>
</evidence>
<evidence type="ECO:0000256" key="4">
    <source>
        <dbReference type="ARBA" id="ARBA00023136"/>
    </source>
</evidence>
<evidence type="ECO:0000259" key="7">
    <source>
        <dbReference type="Pfam" id="PF01094"/>
    </source>
</evidence>
<dbReference type="EnsemblMetazoa" id="XM_022809134">
    <property type="protein sequence ID" value="XP_022664869"/>
    <property type="gene ID" value="LOC111251952"/>
</dbReference>
<dbReference type="InParanoid" id="A0A7M7MHZ3"/>
<dbReference type="AlphaFoldDB" id="A0A7M7MHZ3"/>
<dbReference type="OrthoDB" id="10377304at2759"/>
<keyword evidence="9" id="KW-1185">Reference proteome</keyword>
<keyword evidence="2 6" id="KW-0812">Transmembrane</keyword>
<dbReference type="InterPro" id="IPR052612">
    <property type="entry name" value="ANP_Clearance_Receptor"/>
</dbReference>
<feature type="domain" description="Receptor ligand binding region" evidence="7">
    <location>
        <begin position="97"/>
        <end position="421"/>
    </location>
</feature>
<dbReference type="Proteomes" id="UP000594260">
    <property type="component" value="Unplaced"/>
</dbReference>
<sequence>MRLATNCRARRAPGGARNSLFETFMFSIICFCSWLILIPVDVFSDDSGAALLAVAAQHPKAPYLPGQGEELGTLLKAASHPLMVTIVASELHDKYHTAAQMALDRFNLTNQQVQVTVVDSECDYRKALTRLIRQREQADIDVLVLEPRCREVAYRVTDFASEWEVPVVSPIPLQRTERKRTLIQLTAEYGVYGIMLQELFDHFKWNRAAFLTSTVDPECPTAVTEIYNILMKSNSSVAHDIYEEKLKPPDYKEVLLKTAQYAKIVVTCLTEQSLRSLLKASEDLGYTDTGRMFFINVQLPTKHFSDYVPYSRNLLNIRTKPMLQGKVIRDQIKQRVEFLSETNYTKLIQVYDSVFLYGSVVQESRVLLSAHPGAPLYTREPPKVMLERLLNKSSFNSGSTEEMHLSQGRPQIELQVVSYDGGRAKVVFVLSEREESHGHELTDLVHTGTYGNLQRPMHTTNTAHMAPHVPIIHEMDKKGNLKLLQVGTIDWVGGHVPNDQPWGDPDLPQLAVVFAALGAFIFVLIVAFLLIHRWIKANTVLRTPDEEAMDDASKVPTTTGSSNNTYRSTSPSHVRYTLLSPKDLAHPELAHLRID</sequence>